<protein>
    <recommendedName>
        <fullName evidence="2">UspA domain-containing protein</fullName>
    </recommendedName>
</protein>
<evidence type="ECO:0000259" key="2">
    <source>
        <dbReference type="Pfam" id="PF00582"/>
    </source>
</evidence>
<evidence type="ECO:0000313" key="4">
    <source>
        <dbReference type="Proteomes" id="UP000636949"/>
    </source>
</evidence>
<dbReference type="CDD" id="cd00293">
    <property type="entry name" value="USP-like"/>
    <property type="match status" value="1"/>
</dbReference>
<dbReference type="OrthoDB" id="5623394at2"/>
<dbReference type="InterPro" id="IPR006016">
    <property type="entry name" value="UspA"/>
</dbReference>
<dbReference type="SUPFAM" id="SSF52402">
    <property type="entry name" value="Adenine nucleotide alpha hydrolases-like"/>
    <property type="match status" value="1"/>
</dbReference>
<evidence type="ECO:0000313" key="3">
    <source>
        <dbReference type="EMBL" id="GGF98309.1"/>
    </source>
</evidence>
<organism evidence="3 4">
    <name type="scientific">Cysteiniphilum litorale</name>
    <dbReference type="NCBI Taxonomy" id="2056700"/>
    <lineage>
        <taxon>Bacteria</taxon>
        <taxon>Pseudomonadati</taxon>
        <taxon>Pseudomonadota</taxon>
        <taxon>Gammaproteobacteria</taxon>
        <taxon>Thiotrichales</taxon>
        <taxon>Fastidiosibacteraceae</taxon>
        <taxon>Cysteiniphilum</taxon>
    </lineage>
</organism>
<feature type="domain" description="UspA" evidence="2">
    <location>
        <begin position="4"/>
        <end position="141"/>
    </location>
</feature>
<reference evidence="3" key="2">
    <citation type="submission" date="2020-09" db="EMBL/GenBank/DDBJ databases">
        <authorList>
            <person name="Sun Q."/>
            <person name="Zhou Y."/>
        </authorList>
    </citation>
    <scope>NUCLEOTIDE SEQUENCE</scope>
    <source>
        <strain evidence="3">CGMCC 1.15758</strain>
    </source>
</reference>
<dbReference type="InterPro" id="IPR014729">
    <property type="entry name" value="Rossmann-like_a/b/a_fold"/>
</dbReference>
<sequence>MFEYQNIIYAIDVNDDVAKVLDHLVDYAKAKKANLYVISVHKTVFDYGYGAGISEKTPNQLIKDRLTQKFTEVTADIAKHDHVICKVIDADSVADGIIEYIEKQNIDLLILNGHHHGVFGRMGSVASKISNNAPCDVVILKNA</sequence>
<dbReference type="PANTHER" id="PTHR46268">
    <property type="entry name" value="STRESS RESPONSE PROTEIN NHAX"/>
    <property type="match status" value="1"/>
</dbReference>
<gene>
    <name evidence="3" type="ORF">GCM10010995_14430</name>
</gene>
<comment type="similarity">
    <text evidence="1">Belongs to the universal stress protein A family.</text>
</comment>
<reference evidence="3" key="1">
    <citation type="journal article" date="2014" name="Int. J. Syst. Evol. Microbiol.">
        <title>Complete genome sequence of Corynebacterium casei LMG S-19264T (=DSM 44701T), isolated from a smear-ripened cheese.</title>
        <authorList>
            <consortium name="US DOE Joint Genome Institute (JGI-PGF)"/>
            <person name="Walter F."/>
            <person name="Albersmeier A."/>
            <person name="Kalinowski J."/>
            <person name="Ruckert C."/>
        </authorList>
    </citation>
    <scope>NUCLEOTIDE SEQUENCE</scope>
    <source>
        <strain evidence="3">CGMCC 1.15758</strain>
    </source>
</reference>
<dbReference type="Proteomes" id="UP000636949">
    <property type="component" value="Unassembled WGS sequence"/>
</dbReference>
<dbReference type="Gene3D" id="3.40.50.620">
    <property type="entry name" value="HUPs"/>
    <property type="match status" value="1"/>
</dbReference>
<name>A0A8J2Z4J2_9GAMM</name>
<dbReference type="PANTHER" id="PTHR46268:SF6">
    <property type="entry name" value="UNIVERSAL STRESS PROTEIN UP12"/>
    <property type="match status" value="1"/>
</dbReference>
<keyword evidence="4" id="KW-1185">Reference proteome</keyword>
<dbReference type="RefSeq" id="WP_117002649.1">
    <property type="nucleotide sequence ID" value="NZ_BMJS01000014.1"/>
</dbReference>
<proteinExistence type="inferred from homology"/>
<dbReference type="Pfam" id="PF00582">
    <property type="entry name" value="Usp"/>
    <property type="match status" value="1"/>
</dbReference>
<comment type="caution">
    <text evidence="3">The sequence shown here is derived from an EMBL/GenBank/DDBJ whole genome shotgun (WGS) entry which is preliminary data.</text>
</comment>
<dbReference type="EMBL" id="BMJS01000014">
    <property type="protein sequence ID" value="GGF98309.1"/>
    <property type="molecule type" value="Genomic_DNA"/>
</dbReference>
<accession>A0A8J2Z4J2</accession>
<evidence type="ECO:0000256" key="1">
    <source>
        <dbReference type="ARBA" id="ARBA00008791"/>
    </source>
</evidence>
<dbReference type="AlphaFoldDB" id="A0A8J2Z4J2"/>